<dbReference type="Proteomes" id="UP000017836">
    <property type="component" value="Unassembled WGS sequence"/>
</dbReference>
<feature type="repeat" description="PPR" evidence="2">
    <location>
        <begin position="78"/>
        <end position="112"/>
    </location>
</feature>
<dbReference type="EMBL" id="KI392980">
    <property type="protein sequence ID" value="ERN09410.1"/>
    <property type="molecule type" value="Genomic_DNA"/>
</dbReference>
<protein>
    <recommendedName>
        <fullName evidence="5">Pentacotripeptide-repeat region of PRORP domain-containing protein</fullName>
    </recommendedName>
</protein>
<dbReference type="Gene3D" id="1.25.40.10">
    <property type="entry name" value="Tetratricopeptide repeat domain"/>
    <property type="match status" value="1"/>
</dbReference>
<evidence type="ECO:0008006" key="5">
    <source>
        <dbReference type="Google" id="ProtNLM"/>
    </source>
</evidence>
<accession>W1PQB7</accession>
<name>W1PQB7_AMBTC</name>
<dbReference type="PANTHER" id="PTHR47926:SF463">
    <property type="entry name" value="PENTATRICOPEPTIDE REPEAT-CONTAINING PROTEIN"/>
    <property type="match status" value="1"/>
</dbReference>
<evidence type="ECO:0000256" key="2">
    <source>
        <dbReference type="PROSITE-ProRule" id="PRU00708"/>
    </source>
</evidence>
<dbReference type="GO" id="GO:0003723">
    <property type="term" value="F:RNA binding"/>
    <property type="evidence" value="ECO:0007669"/>
    <property type="project" value="InterPro"/>
</dbReference>
<proteinExistence type="predicted"/>
<keyword evidence="1" id="KW-0677">Repeat</keyword>
<evidence type="ECO:0000313" key="4">
    <source>
        <dbReference type="Proteomes" id="UP000017836"/>
    </source>
</evidence>
<dbReference type="NCBIfam" id="TIGR00756">
    <property type="entry name" value="PPR"/>
    <property type="match status" value="1"/>
</dbReference>
<evidence type="ECO:0000256" key="1">
    <source>
        <dbReference type="ARBA" id="ARBA00022737"/>
    </source>
</evidence>
<dbReference type="Pfam" id="PF13041">
    <property type="entry name" value="PPR_2"/>
    <property type="match status" value="1"/>
</dbReference>
<evidence type="ECO:0000313" key="3">
    <source>
        <dbReference type="EMBL" id="ERN09410.1"/>
    </source>
</evidence>
<dbReference type="PANTHER" id="PTHR47926">
    <property type="entry name" value="PENTATRICOPEPTIDE REPEAT-CONTAINING PROTEIN"/>
    <property type="match status" value="1"/>
</dbReference>
<dbReference type="OMA" id="QYLPCIL"/>
<reference evidence="4" key="1">
    <citation type="journal article" date="2013" name="Science">
        <title>The Amborella genome and the evolution of flowering plants.</title>
        <authorList>
            <consortium name="Amborella Genome Project"/>
        </authorList>
    </citation>
    <scope>NUCLEOTIDE SEQUENCE [LARGE SCALE GENOMIC DNA]</scope>
</reference>
<dbReference type="GO" id="GO:0009451">
    <property type="term" value="P:RNA modification"/>
    <property type="evidence" value="ECO:0007669"/>
    <property type="project" value="InterPro"/>
</dbReference>
<organism evidence="3 4">
    <name type="scientific">Amborella trichopoda</name>
    <dbReference type="NCBI Taxonomy" id="13333"/>
    <lineage>
        <taxon>Eukaryota</taxon>
        <taxon>Viridiplantae</taxon>
        <taxon>Streptophyta</taxon>
        <taxon>Embryophyta</taxon>
        <taxon>Tracheophyta</taxon>
        <taxon>Spermatophyta</taxon>
        <taxon>Magnoliopsida</taxon>
        <taxon>Amborellales</taxon>
        <taxon>Amborellaceae</taxon>
        <taxon>Amborella</taxon>
    </lineage>
</organism>
<keyword evidence="4" id="KW-1185">Reference proteome</keyword>
<gene>
    <name evidence="3" type="ORF">AMTR_s00029p00051450</name>
</gene>
<sequence length="139" mass="15846">MASSLSTMLAHLHHPSLVQALGSFTTMLELRQLHAHITTAGLSFDPFTISRLLALFAISNHGDIDHAQAIFAHFKNPTPFMYNTIIRGFSQSSEPVKAIQTFNQMLSSGIYPDNFTYPFVIRCCVVDDHDYWLWKFRRN</sequence>
<dbReference type="InterPro" id="IPR011990">
    <property type="entry name" value="TPR-like_helical_dom_sf"/>
</dbReference>
<dbReference type="InterPro" id="IPR002885">
    <property type="entry name" value="PPR_rpt"/>
</dbReference>
<dbReference type="PROSITE" id="PS51375">
    <property type="entry name" value="PPR"/>
    <property type="match status" value="1"/>
</dbReference>
<dbReference type="AlphaFoldDB" id="W1PQB7"/>
<dbReference type="eggNOG" id="KOG4197">
    <property type="taxonomic scope" value="Eukaryota"/>
</dbReference>
<dbReference type="HOGENOM" id="CLU_1847795_0_0_1"/>
<dbReference type="Gramene" id="ERN09410">
    <property type="protein sequence ID" value="ERN09410"/>
    <property type="gene ID" value="AMTR_s00029p00051450"/>
</dbReference>
<dbReference type="InterPro" id="IPR046960">
    <property type="entry name" value="PPR_At4g14850-like_plant"/>
</dbReference>